<organism evidence="1 2">
    <name type="scientific">Arcticibacter svalbardensis MN12-7</name>
    <dbReference type="NCBI Taxonomy" id="1150600"/>
    <lineage>
        <taxon>Bacteria</taxon>
        <taxon>Pseudomonadati</taxon>
        <taxon>Bacteroidota</taxon>
        <taxon>Sphingobacteriia</taxon>
        <taxon>Sphingobacteriales</taxon>
        <taxon>Sphingobacteriaceae</taxon>
        <taxon>Arcticibacter</taxon>
    </lineage>
</organism>
<dbReference type="AlphaFoldDB" id="R9GYZ6"/>
<protein>
    <submittedName>
        <fullName evidence="1">Uncharacterized protein</fullName>
    </submittedName>
</protein>
<accession>R9GYZ6</accession>
<evidence type="ECO:0000313" key="2">
    <source>
        <dbReference type="Proteomes" id="UP000014174"/>
    </source>
</evidence>
<reference evidence="1 2" key="1">
    <citation type="journal article" date="2013" name="Genome Announc.">
        <title>Draft Genome Sequence of Arcticibacter svalbardensis Strain MN12-7T, a Member of the Family Sphingobacteriaceae Isolated from an Arctic Soil Sample.</title>
        <authorList>
            <person name="Shivaji S."/>
            <person name="Ara S."/>
            <person name="Prasad S."/>
            <person name="Manasa B.P."/>
            <person name="Begum Z."/>
            <person name="Singh A."/>
            <person name="Kumar Pinnaka A."/>
        </authorList>
    </citation>
    <scope>NUCLEOTIDE SEQUENCE [LARGE SCALE GENOMIC DNA]</scope>
    <source>
        <strain evidence="1 2">MN12-7</strain>
    </source>
</reference>
<evidence type="ECO:0000313" key="1">
    <source>
        <dbReference type="EMBL" id="EOR94169.1"/>
    </source>
</evidence>
<dbReference type="EMBL" id="AQPN01000096">
    <property type="protein sequence ID" value="EOR94169.1"/>
    <property type="molecule type" value="Genomic_DNA"/>
</dbReference>
<comment type="caution">
    <text evidence="1">The sequence shown here is derived from an EMBL/GenBank/DDBJ whole genome shotgun (WGS) entry which is preliminary data.</text>
</comment>
<keyword evidence="2" id="KW-1185">Reference proteome</keyword>
<name>R9GYZ6_9SPHI</name>
<dbReference type="STRING" id="1150600.ADIARSV_2664"/>
<sequence length="39" mass="4457">MVSRFQEVGFPIVFGYNFLINSDSYTATLSLHNNANYLL</sequence>
<proteinExistence type="predicted"/>
<dbReference type="Proteomes" id="UP000014174">
    <property type="component" value="Unassembled WGS sequence"/>
</dbReference>
<gene>
    <name evidence="1" type="ORF">ADIARSV_2664</name>
</gene>